<evidence type="ECO:0000313" key="2">
    <source>
        <dbReference type="EMBL" id="KAL2856760.1"/>
    </source>
</evidence>
<feature type="transmembrane region" description="Helical" evidence="1">
    <location>
        <begin position="62"/>
        <end position="85"/>
    </location>
</feature>
<keyword evidence="1" id="KW-1133">Transmembrane helix</keyword>
<reference evidence="2 3" key="1">
    <citation type="submission" date="2024-07" db="EMBL/GenBank/DDBJ databases">
        <title>Section-level genome sequencing and comparative genomics of Aspergillus sections Usti and Cavernicolus.</title>
        <authorList>
            <consortium name="Lawrence Berkeley National Laboratory"/>
            <person name="Nybo J.L."/>
            <person name="Vesth T.C."/>
            <person name="Theobald S."/>
            <person name="Frisvad J.C."/>
            <person name="Larsen T.O."/>
            <person name="Kjaerboelling I."/>
            <person name="Rothschild-Mancinelli K."/>
            <person name="Lyhne E.K."/>
            <person name="Kogle M.E."/>
            <person name="Barry K."/>
            <person name="Clum A."/>
            <person name="Na H."/>
            <person name="Ledsgaard L."/>
            <person name="Lin J."/>
            <person name="Lipzen A."/>
            <person name="Kuo A."/>
            <person name="Riley R."/>
            <person name="Mondo S."/>
            <person name="LaButti K."/>
            <person name="Haridas S."/>
            <person name="Pangalinan J."/>
            <person name="Salamov A.A."/>
            <person name="Simmons B.A."/>
            <person name="Magnuson J.K."/>
            <person name="Chen J."/>
            <person name="Drula E."/>
            <person name="Henrissat B."/>
            <person name="Wiebenga A."/>
            <person name="Lubbers R.J."/>
            <person name="Gomes A.C."/>
            <person name="Macurrencykelacurrency M.R."/>
            <person name="Stajich J."/>
            <person name="Grigoriev I.V."/>
            <person name="Mortensen U.H."/>
            <person name="De vries R.P."/>
            <person name="Baker S.E."/>
            <person name="Andersen M.R."/>
        </authorList>
    </citation>
    <scope>NUCLEOTIDE SEQUENCE [LARGE SCALE GENOMIC DNA]</scope>
    <source>
        <strain evidence="2 3">CBS 756.74</strain>
    </source>
</reference>
<accession>A0ABR4KWV0</accession>
<evidence type="ECO:0000256" key="1">
    <source>
        <dbReference type="SAM" id="Phobius"/>
    </source>
</evidence>
<proteinExistence type="predicted"/>
<gene>
    <name evidence="2" type="ORF">BJX68DRAFT_191455</name>
</gene>
<keyword evidence="1" id="KW-0812">Transmembrane</keyword>
<organism evidence="2 3">
    <name type="scientific">Aspergillus pseudodeflectus</name>
    <dbReference type="NCBI Taxonomy" id="176178"/>
    <lineage>
        <taxon>Eukaryota</taxon>
        <taxon>Fungi</taxon>
        <taxon>Dikarya</taxon>
        <taxon>Ascomycota</taxon>
        <taxon>Pezizomycotina</taxon>
        <taxon>Eurotiomycetes</taxon>
        <taxon>Eurotiomycetidae</taxon>
        <taxon>Eurotiales</taxon>
        <taxon>Aspergillaceae</taxon>
        <taxon>Aspergillus</taxon>
        <taxon>Aspergillus subgen. Nidulantes</taxon>
    </lineage>
</organism>
<keyword evidence="3" id="KW-1185">Reference proteome</keyword>
<protein>
    <submittedName>
        <fullName evidence="2">Uncharacterized protein</fullName>
    </submittedName>
</protein>
<keyword evidence="1" id="KW-0472">Membrane</keyword>
<dbReference type="RefSeq" id="XP_070902624.1">
    <property type="nucleotide sequence ID" value="XM_071037392.1"/>
</dbReference>
<dbReference type="EMBL" id="JBFXLR010000007">
    <property type="protein sequence ID" value="KAL2856760.1"/>
    <property type="molecule type" value="Genomic_DNA"/>
</dbReference>
<comment type="caution">
    <text evidence="2">The sequence shown here is derived from an EMBL/GenBank/DDBJ whole genome shotgun (WGS) entry which is preliminary data.</text>
</comment>
<dbReference type="GeneID" id="98152556"/>
<feature type="transmembrane region" description="Helical" evidence="1">
    <location>
        <begin position="15"/>
        <end position="35"/>
    </location>
</feature>
<evidence type="ECO:0000313" key="3">
    <source>
        <dbReference type="Proteomes" id="UP001610444"/>
    </source>
</evidence>
<sequence length="97" mass="11128">MTCERMPLDSNAGKTFFFIPSCALLIHTFIILQHVSRPATRKIMLGILLYLREFLREIQSDVVLGHIIIHFMQGSMLIVPLSNLFKTDANRLLWPAC</sequence>
<dbReference type="Proteomes" id="UP001610444">
    <property type="component" value="Unassembled WGS sequence"/>
</dbReference>
<name>A0ABR4KWV0_9EURO</name>